<feature type="domain" description="HTH iclR-type" evidence="4">
    <location>
        <begin position="11"/>
        <end position="73"/>
    </location>
</feature>
<name>A0A942EC80_9HYPH</name>
<dbReference type="InterPro" id="IPR029016">
    <property type="entry name" value="GAF-like_dom_sf"/>
</dbReference>
<evidence type="ECO:0000256" key="3">
    <source>
        <dbReference type="ARBA" id="ARBA00023163"/>
    </source>
</evidence>
<dbReference type="Pfam" id="PF01614">
    <property type="entry name" value="IclR_C"/>
    <property type="match status" value="1"/>
</dbReference>
<dbReference type="Pfam" id="PF09339">
    <property type="entry name" value="HTH_IclR"/>
    <property type="match status" value="1"/>
</dbReference>
<dbReference type="PROSITE" id="PS51077">
    <property type="entry name" value="HTH_ICLR"/>
    <property type="match status" value="1"/>
</dbReference>
<keyword evidence="2" id="KW-0238">DNA-binding</keyword>
<dbReference type="Proteomes" id="UP000680348">
    <property type="component" value="Unassembled WGS sequence"/>
</dbReference>
<dbReference type="InterPro" id="IPR050707">
    <property type="entry name" value="HTH_MetabolicPath_Reg"/>
</dbReference>
<dbReference type="InterPro" id="IPR036388">
    <property type="entry name" value="WH-like_DNA-bd_sf"/>
</dbReference>
<evidence type="ECO:0000256" key="1">
    <source>
        <dbReference type="ARBA" id="ARBA00023015"/>
    </source>
</evidence>
<evidence type="ECO:0000259" key="5">
    <source>
        <dbReference type="PROSITE" id="PS51078"/>
    </source>
</evidence>
<dbReference type="InterPro" id="IPR005471">
    <property type="entry name" value="Tscrpt_reg_IclR_N"/>
</dbReference>
<dbReference type="PANTHER" id="PTHR30136">
    <property type="entry name" value="HELIX-TURN-HELIX TRANSCRIPTIONAL REGULATOR, ICLR FAMILY"/>
    <property type="match status" value="1"/>
</dbReference>
<sequence>MTASLGQSEQSLSVTKAITILSAVADAQVPPTVSEIIAKVGFSKTVVLRMIATLTAHRLLERDVQSNRYMLGTGLITLAHTAISKHPLSLRAAPILSEIVRSTGDIGLLMVEDRGMSLCIERKVGASPIATVGTNIGTRSPLHCGGGPFALLAFSSDEFISEYLSQPLEARTAATVTDPEKIWDRIREARENGYTIGNEDLFQYVVAVGVPIRDAGGKLLGSLSIGSINHRYPAERCREIGIELRDLCRDLV</sequence>
<dbReference type="GO" id="GO:0003677">
    <property type="term" value="F:DNA binding"/>
    <property type="evidence" value="ECO:0007669"/>
    <property type="project" value="UniProtKB-KW"/>
</dbReference>
<dbReference type="InterPro" id="IPR036390">
    <property type="entry name" value="WH_DNA-bd_sf"/>
</dbReference>
<reference evidence="6" key="1">
    <citation type="submission" date="2021-04" db="EMBL/GenBank/DDBJ databases">
        <title>Pseudaminobacter soli sp. nov., isolated from paddy soil contaminated by heavy metals.</title>
        <authorList>
            <person name="Zhang K."/>
        </authorList>
    </citation>
    <scope>NUCLEOTIDE SEQUENCE</scope>
    <source>
        <strain evidence="6">19-2017</strain>
    </source>
</reference>
<gene>
    <name evidence="6" type="ORF">KEU06_28335</name>
</gene>
<keyword evidence="3" id="KW-0804">Transcription</keyword>
<dbReference type="GO" id="GO:0045892">
    <property type="term" value="P:negative regulation of DNA-templated transcription"/>
    <property type="evidence" value="ECO:0007669"/>
    <property type="project" value="TreeGrafter"/>
</dbReference>
<dbReference type="PANTHER" id="PTHR30136:SF24">
    <property type="entry name" value="HTH-TYPE TRANSCRIPTIONAL REPRESSOR ALLR"/>
    <property type="match status" value="1"/>
</dbReference>
<proteinExistence type="predicted"/>
<keyword evidence="1" id="KW-0805">Transcription regulation</keyword>
<dbReference type="Gene3D" id="1.10.10.10">
    <property type="entry name" value="Winged helix-like DNA-binding domain superfamily/Winged helix DNA-binding domain"/>
    <property type="match status" value="1"/>
</dbReference>
<dbReference type="RefSeq" id="WP_188258049.1">
    <property type="nucleotide sequence ID" value="NZ_JABVCF010000028.1"/>
</dbReference>
<dbReference type="PROSITE" id="PS51078">
    <property type="entry name" value="ICLR_ED"/>
    <property type="match status" value="1"/>
</dbReference>
<organism evidence="6 7">
    <name type="scientific">Pseudaminobacter soli</name>
    <name type="common">ex Zhang et al. 2022</name>
    <dbReference type="NCBI Taxonomy" id="2831468"/>
    <lineage>
        <taxon>Bacteria</taxon>
        <taxon>Pseudomonadati</taxon>
        <taxon>Pseudomonadota</taxon>
        <taxon>Alphaproteobacteria</taxon>
        <taxon>Hyphomicrobiales</taxon>
        <taxon>Phyllobacteriaceae</taxon>
        <taxon>Pseudaminobacter</taxon>
    </lineage>
</organism>
<comment type="caution">
    <text evidence="6">The sequence shown here is derived from an EMBL/GenBank/DDBJ whole genome shotgun (WGS) entry which is preliminary data.</text>
</comment>
<dbReference type="AlphaFoldDB" id="A0A942EC80"/>
<dbReference type="InterPro" id="IPR014757">
    <property type="entry name" value="Tscrpt_reg_IclR_C"/>
</dbReference>
<accession>A0A942EC80</accession>
<evidence type="ECO:0000259" key="4">
    <source>
        <dbReference type="PROSITE" id="PS51077"/>
    </source>
</evidence>
<dbReference type="Gene3D" id="3.30.450.40">
    <property type="match status" value="1"/>
</dbReference>
<evidence type="ECO:0000313" key="6">
    <source>
        <dbReference type="EMBL" id="MBS3652497.1"/>
    </source>
</evidence>
<evidence type="ECO:0000256" key="2">
    <source>
        <dbReference type="ARBA" id="ARBA00023125"/>
    </source>
</evidence>
<dbReference type="GO" id="GO:0003700">
    <property type="term" value="F:DNA-binding transcription factor activity"/>
    <property type="evidence" value="ECO:0007669"/>
    <property type="project" value="TreeGrafter"/>
</dbReference>
<dbReference type="SUPFAM" id="SSF46785">
    <property type="entry name" value="Winged helix' DNA-binding domain"/>
    <property type="match status" value="1"/>
</dbReference>
<protein>
    <submittedName>
        <fullName evidence="6">IclR family transcriptional regulator</fullName>
    </submittedName>
</protein>
<dbReference type="SUPFAM" id="SSF55781">
    <property type="entry name" value="GAF domain-like"/>
    <property type="match status" value="1"/>
</dbReference>
<evidence type="ECO:0000313" key="7">
    <source>
        <dbReference type="Proteomes" id="UP000680348"/>
    </source>
</evidence>
<keyword evidence="7" id="KW-1185">Reference proteome</keyword>
<feature type="domain" description="IclR-ED" evidence="5">
    <location>
        <begin position="74"/>
        <end position="252"/>
    </location>
</feature>
<dbReference type="EMBL" id="JAGWCR010000028">
    <property type="protein sequence ID" value="MBS3652497.1"/>
    <property type="molecule type" value="Genomic_DNA"/>
</dbReference>
<dbReference type="SMART" id="SM00346">
    <property type="entry name" value="HTH_ICLR"/>
    <property type="match status" value="1"/>
</dbReference>